<dbReference type="eggNOG" id="COG4251">
    <property type="taxonomic scope" value="Bacteria"/>
</dbReference>
<dbReference type="SUPFAM" id="SSF55874">
    <property type="entry name" value="ATPase domain of HSP90 chaperone/DNA topoisomerase II/histidine kinase"/>
    <property type="match status" value="1"/>
</dbReference>
<dbReference type="eggNOG" id="COG2203">
    <property type="taxonomic scope" value="Bacteria"/>
</dbReference>
<proteinExistence type="predicted"/>
<dbReference type="InterPro" id="IPR035965">
    <property type="entry name" value="PAS-like_dom_sf"/>
</dbReference>
<evidence type="ECO:0000259" key="8">
    <source>
        <dbReference type="PROSITE" id="PS50110"/>
    </source>
</evidence>
<evidence type="ECO:0000256" key="1">
    <source>
        <dbReference type="ARBA" id="ARBA00000085"/>
    </source>
</evidence>
<dbReference type="InterPro" id="IPR036890">
    <property type="entry name" value="HATPase_C_sf"/>
</dbReference>
<dbReference type="SMART" id="SM00388">
    <property type="entry name" value="HisKA"/>
    <property type="match status" value="1"/>
</dbReference>
<dbReference type="PANTHER" id="PTHR43304">
    <property type="entry name" value="PHYTOCHROME-LIKE PROTEIN CPH1"/>
    <property type="match status" value="1"/>
</dbReference>
<evidence type="ECO:0000259" key="10">
    <source>
        <dbReference type="PROSITE" id="PS50113"/>
    </source>
</evidence>
<comment type="caution">
    <text evidence="11">The sequence shown here is derived from an EMBL/GenBank/DDBJ whole genome shotgun (WGS) entry which is preliminary data.</text>
</comment>
<name>A0A0B0EG27_9BACT</name>
<feature type="domain" description="PAC" evidence="10">
    <location>
        <begin position="320"/>
        <end position="371"/>
    </location>
</feature>
<dbReference type="CDD" id="cd00082">
    <property type="entry name" value="HisKA"/>
    <property type="match status" value="1"/>
</dbReference>
<evidence type="ECO:0000256" key="6">
    <source>
        <dbReference type="PROSITE-ProRule" id="PRU00169"/>
    </source>
</evidence>
<dbReference type="PRINTS" id="PR00344">
    <property type="entry name" value="BCTRLSENSOR"/>
</dbReference>
<dbReference type="NCBIfam" id="TIGR00229">
    <property type="entry name" value="sensory_box"/>
    <property type="match status" value="1"/>
</dbReference>
<evidence type="ECO:0000256" key="4">
    <source>
        <dbReference type="ARBA" id="ARBA00022679"/>
    </source>
</evidence>
<dbReference type="InterPro" id="IPR003594">
    <property type="entry name" value="HATPase_dom"/>
</dbReference>
<evidence type="ECO:0000313" key="11">
    <source>
        <dbReference type="EMBL" id="KHE91539.1"/>
    </source>
</evidence>
<dbReference type="CDD" id="cd00130">
    <property type="entry name" value="PAS"/>
    <property type="match status" value="1"/>
</dbReference>
<accession>A0A0B0EG27</accession>
<dbReference type="SUPFAM" id="SSF47384">
    <property type="entry name" value="Homodimeric domain of signal transducing histidine kinase"/>
    <property type="match status" value="1"/>
</dbReference>
<dbReference type="PROSITE" id="PS50112">
    <property type="entry name" value="PAS"/>
    <property type="match status" value="1"/>
</dbReference>
<dbReference type="SUPFAM" id="SSF55785">
    <property type="entry name" value="PYP-like sensor domain (PAS domain)"/>
    <property type="match status" value="1"/>
</dbReference>
<protein>
    <recommendedName>
        <fullName evidence="2">histidine kinase</fullName>
        <ecNumber evidence="2">2.7.13.3</ecNumber>
    </recommendedName>
</protein>
<dbReference type="InterPro" id="IPR011006">
    <property type="entry name" value="CheY-like_superfamily"/>
</dbReference>
<dbReference type="InterPro" id="IPR003018">
    <property type="entry name" value="GAF"/>
</dbReference>
<feature type="domain" description="Response regulatory" evidence="8">
    <location>
        <begin position="1"/>
        <end position="42"/>
    </location>
</feature>
<dbReference type="Gene3D" id="1.10.287.130">
    <property type="match status" value="1"/>
</dbReference>
<dbReference type="InterPro" id="IPR005467">
    <property type="entry name" value="His_kinase_dom"/>
</dbReference>
<keyword evidence="4" id="KW-0808">Transferase</keyword>
<dbReference type="PROSITE" id="PS50110">
    <property type="entry name" value="RESPONSE_REGULATORY"/>
    <property type="match status" value="1"/>
</dbReference>
<dbReference type="Gene3D" id="3.30.450.40">
    <property type="match status" value="1"/>
</dbReference>
<dbReference type="Proteomes" id="UP000030652">
    <property type="component" value="Unassembled WGS sequence"/>
</dbReference>
<dbReference type="EMBL" id="JRYO01000193">
    <property type="protein sequence ID" value="KHE91539.1"/>
    <property type="molecule type" value="Genomic_DNA"/>
</dbReference>
<dbReference type="Pfam" id="PF02518">
    <property type="entry name" value="HATPase_c"/>
    <property type="match status" value="1"/>
</dbReference>
<dbReference type="InterPro" id="IPR052162">
    <property type="entry name" value="Sensor_kinase/Photoreceptor"/>
</dbReference>
<comment type="caution">
    <text evidence="6">Lacks conserved residue(s) required for the propagation of feature annotation.</text>
</comment>
<dbReference type="InterPro" id="IPR000700">
    <property type="entry name" value="PAS-assoc_C"/>
</dbReference>
<evidence type="ECO:0000256" key="3">
    <source>
        <dbReference type="ARBA" id="ARBA00022553"/>
    </source>
</evidence>
<dbReference type="SMART" id="SM00387">
    <property type="entry name" value="HATPase_c"/>
    <property type="match status" value="1"/>
</dbReference>
<dbReference type="SMART" id="SM00091">
    <property type="entry name" value="PAS"/>
    <property type="match status" value="1"/>
</dbReference>
<dbReference type="SUPFAM" id="SSF52172">
    <property type="entry name" value="CheY-like"/>
    <property type="match status" value="1"/>
</dbReference>
<dbReference type="FunFam" id="3.30.565.10:FF:000006">
    <property type="entry name" value="Sensor histidine kinase WalK"/>
    <property type="match status" value="1"/>
</dbReference>
<dbReference type="SMART" id="SM00065">
    <property type="entry name" value="GAF"/>
    <property type="match status" value="1"/>
</dbReference>
<dbReference type="PROSITE" id="PS50113">
    <property type="entry name" value="PAC"/>
    <property type="match status" value="1"/>
</dbReference>
<keyword evidence="5" id="KW-0418">Kinase</keyword>
<keyword evidence="3" id="KW-0597">Phosphoprotein</keyword>
<evidence type="ECO:0000259" key="7">
    <source>
        <dbReference type="PROSITE" id="PS50109"/>
    </source>
</evidence>
<dbReference type="InterPro" id="IPR001789">
    <property type="entry name" value="Sig_transdc_resp-reg_receiver"/>
</dbReference>
<dbReference type="InterPro" id="IPR004358">
    <property type="entry name" value="Sig_transdc_His_kin-like_C"/>
</dbReference>
<reference evidence="11" key="1">
    <citation type="submission" date="2014-10" db="EMBL/GenBank/DDBJ databases">
        <title>Draft genome of anammox bacterium scalindua brodae, obtained using differential coverage binning of sequence data from two enrichment reactors.</title>
        <authorList>
            <person name="Speth D.R."/>
            <person name="Russ L."/>
            <person name="Kartal B."/>
            <person name="Op den Camp H.J."/>
            <person name="Dutilh B.E."/>
            <person name="Jetten M.S."/>
        </authorList>
    </citation>
    <scope>NUCLEOTIDE SEQUENCE [LARGE SCALE GENOMIC DNA]</scope>
    <source>
        <strain evidence="11">RU1</strain>
    </source>
</reference>
<dbReference type="EC" id="2.7.13.3" evidence="2"/>
<dbReference type="InterPro" id="IPR003661">
    <property type="entry name" value="HisK_dim/P_dom"/>
</dbReference>
<dbReference type="Pfam" id="PF00512">
    <property type="entry name" value="HisKA"/>
    <property type="match status" value="1"/>
</dbReference>
<comment type="catalytic activity">
    <reaction evidence="1">
        <text>ATP + protein L-histidine = ADP + protein N-phospho-L-histidine.</text>
        <dbReference type="EC" id="2.7.13.3"/>
    </reaction>
</comment>
<dbReference type="AlphaFoldDB" id="A0A0B0EG27"/>
<feature type="domain" description="PAS" evidence="9">
    <location>
        <begin position="244"/>
        <end position="313"/>
    </location>
</feature>
<evidence type="ECO:0000259" key="9">
    <source>
        <dbReference type="PROSITE" id="PS50112"/>
    </source>
</evidence>
<dbReference type="PANTHER" id="PTHR43304:SF1">
    <property type="entry name" value="PAC DOMAIN-CONTAINING PROTEIN"/>
    <property type="match status" value="1"/>
</dbReference>
<dbReference type="InterPro" id="IPR000014">
    <property type="entry name" value="PAS"/>
</dbReference>
<dbReference type="InterPro" id="IPR036097">
    <property type="entry name" value="HisK_dim/P_sf"/>
</dbReference>
<evidence type="ECO:0000256" key="5">
    <source>
        <dbReference type="ARBA" id="ARBA00022777"/>
    </source>
</evidence>
<organism evidence="11">
    <name type="scientific">Candidatus Scalindua brodae</name>
    <dbReference type="NCBI Taxonomy" id="237368"/>
    <lineage>
        <taxon>Bacteria</taxon>
        <taxon>Pseudomonadati</taxon>
        <taxon>Planctomycetota</taxon>
        <taxon>Candidatus Brocadiia</taxon>
        <taxon>Candidatus Brocadiales</taxon>
        <taxon>Candidatus Scalinduaceae</taxon>
        <taxon>Candidatus Scalindua</taxon>
    </lineage>
</organism>
<dbReference type="SUPFAM" id="SSF55781">
    <property type="entry name" value="GAF domain-like"/>
    <property type="match status" value="1"/>
</dbReference>
<dbReference type="InterPro" id="IPR029016">
    <property type="entry name" value="GAF-like_dom_sf"/>
</dbReference>
<dbReference type="Gene3D" id="3.30.565.10">
    <property type="entry name" value="Histidine kinase-like ATPase, C-terminal domain"/>
    <property type="match status" value="1"/>
</dbReference>
<feature type="domain" description="Histidine kinase" evidence="7">
    <location>
        <begin position="389"/>
        <end position="605"/>
    </location>
</feature>
<dbReference type="PROSITE" id="PS50109">
    <property type="entry name" value="HIS_KIN"/>
    <property type="match status" value="1"/>
</dbReference>
<dbReference type="Gene3D" id="3.30.450.20">
    <property type="entry name" value="PAS domain"/>
    <property type="match status" value="1"/>
</dbReference>
<sequence length="610" mass="70162">MIYLTSHVEKSVYEKAKSTNPYGYLTKPLNKDELHMVIELALYRHRADEDRRMLVTELKKEIVERNRIEKELEMRVRQQDVIAHLGHKALLSKNPNDFMNEVVNKVAATLGNEYCKVLELLPDGKNMLLLASVGWTKDLIRHTKIETGLETQEGYTLNSSKPVIVNDLNTETRFTDTQLLHDHKIVCGMSILIQGQDAPWGVLETHSSKRKIFSKNDINFLHSASNLLANTIAHKKADDTLKASEEKYRKLIETAQDAIVCDEKGEITIWNKSAEKIFGFSKREIIGKPVSTIIPERHIEKYRKGVERFLESCQTDIIDRVIEFSGKTKDGIEFPIEMSLSCQKTKDGHNAFTAIIRDITNQKKAKELLIEKSKEVEKINKELNDFVYTVSHDLKEPLFSINGYVTRLYETYQDTYDEKGKRFSNRIKANIDIMSNRIQEILEVAKVGMITYDFKDNASDNLVKNVLETLKDKIESNNINISIRGNLPIILCDEKRIRDVFYNLVTNAIKFMGDDKQRQITIGCDKSEGYYKFFVEDTGIGIRKEYHENVFKIFTRLQQIETEGTGVGLIIVKKIVELHKGKIWIESPIARGRGTRFCFTIPNDQTIVSI</sequence>
<dbReference type="GO" id="GO:0000155">
    <property type="term" value="F:phosphorelay sensor kinase activity"/>
    <property type="evidence" value="ECO:0007669"/>
    <property type="project" value="InterPro"/>
</dbReference>
<dbReference type="Pfam" id="PF13426">
    <property type="entry name" value="PAS_9"/>
    <property type="match status" value="1"/>
</dbReference>
<dbReference type="Pfam" id="PF01590">
    <property type="entry name" value="GAF"/>
    <property type="match status" value="1"/>
</dbReference>
<evidence type="ECO:0000256" key="2">
    <source>
        <dbReference type="ARBA" id="ARBA00012438"/>
    </source>
</evidence>
<gene>
    <name evidence="11" type="ORF">SCABRO_02749</name>
</gene>